<keyword evidence="1" id="KW-0808">Transferase</keyword>
<evidence type="ECO:0000256" key="4">
    <source>
        <dbReference type="ARBA" id="ARBA00022840"/>
    </source>
</evidence>
<dbReference type="GO" id="GO:0005524">
    <property type="term" value="F:ATP binding"/>
    <property type="evidence" value="ECO:0007669"/>
    <property type="project" value="UniProtKB-KW"/>
</dbReference>
<reference evidence="6 7" key="1">
    <citation type="submission" date="2013-12" db="EMBL/GenBank/DDBJ databases">
        <authorList>
            <person name="Zelazny A."/>
            <person name="Olivier K."/>
            <person name="Holland S."/>
            <person name="Lenaerts A."/>
            <person name="Ordway D."/>
            <person name="DeGroote M.A."/>
            <person name="Parker T."/>
            <person name="Sizemore C."/>
            <person name="Tallon L.J."/>
            <person name="Sadzewicz L.K."/>
            <person name="Sengamalay N."/>
            <person name="Fraser C.M."/>
            <person name="Hine E."/>
            <person name="Shefchek K.A."/>
            <person name="Das S.P."/>
            <person name="Tettelin H."/>
        </authorList>
    </citation>
    <scope>NUCLEOTIDE SEQUENCE [LARGE SCALE GENOMIC DNA]</scope>
    <source>
        <strain evidence="6 7">1513</strain>
    </source>
</reference>
<dbReference type="InterPro" id="IPR011009">
    <property type="entry name" value="Kinase-like_dom_sf"/>
</dbReference>
<comment type="caution">
    <text evidence="6">The sequence shown here is derived from an EMBL/GenBank/DDBJ whole genome shotgun (WGS) entry which is preliminary data.</text>
</comment>
<dbReference type="GO" id="GO:0000407">
    <property type="term" value="C:phagophore assembly site"/>
    <property type="evidence" value="ECO:0007669"/>
    <property type="project" value="TreeGrafter"/>
</dbReference>
<evidence type="ECO:0000256" key="2">
    <source>
        <dbReference type="ARBA" id="ARBA00022741"/>
    </source>
</evidence>
<evidence type="ECO:0000256" key="3">
    <source>
        <dbReference type="ARBA" id="ARBA00022777"/>
    </source>
</evidence>
<dbReference type="InterPro" id="IPR008271">
    <property type="entry name" value="Ser/Thr_kinase_AS"/>
</dbReference>
<dbReference type="AlphaFoldDB" id="X8DJ99"/>
<dbReference type="InterPro" id="IPR045269">
    <property type="entry name" value="Atg1-like"/>
</dbReference>
<keyword evidence="4" id="KW-0067">ATP-binding</keyword>
<dbReference type="PANTHER" id="PTHR24348:SF22">
    <property type="entry name" value="NON-SPECIFIC SERINE_THREONINE PROTEIN KINASE"/>
    <property type="match status" value="1"/>
</dbReference>
<dbReference type="PROSITE" id="PS50011">
    <property type="entry name" value="PROTEIN_KINASE_DOM"/>
    <property type="match status" value="1"/>
</dbReference>
<evidence type="ECO:0000256" key="1">
    <source>
        <dbReference type="ARBA" id="ARBA00022679"/>
    </source>
</evidence>
<dbReference type="PROSITE" id="PS00108">
    <property type="entry name" value="PROTEIN_KINASE_ST"/>
    <property type="match status" value="1"/>
</dbReference>
<accession>X8DJ99</accession>
<dbReference type="SMART" id="SM00220">
    <property type="entry name" value="S_TKc"/>
    <property type="match status" value="1"/>
</dbReference>
<protein>
    <submittedName>
        <fullName evidence="6">Tyrosine kinase family protein</fullName>
    </submittedName>
</protein>
<keyword evidence="3 6" id="KW-0418">Kinase</keyword>
<proteinExistence type="predicted"/>
<dbReference type="PANTHER" id="PTHR24348">
    <property type="entry name" value="SERINE/THREONINE-PROTEIN KINASE UNC-51-RELATED"/>
    <property type="match status" value="1"/>
</dbReference>
<keyword evidence="2" id="KW-0547">Nucleotide-binding</keyword>
<dbReference type="Pfam" id="PF00069">
    <property type="entry name" value="Pkinase"/>
    <property type="match status" value="1"/>
</dbReference>
<dbReference type="GO" id="GO:0005776">
    <property type="term" value="C:autophagosome"/>
    <property type="evidence" value="ECO:0007669"/>
    <property type="project" value="TreeGrafter"/>
</dbReference>
<feature type="domain" description="Protein kinase" evidence="5">
    <location>
        <begin position="16"/>
        <end position="282"/>
    </location>
</feature>
<dbReference type="EMBL" id="JAOJ01000003">
    <property type="protein sequence ID" value="EUA68121.1"/>
    <property type="molecule type" value="Genomic_DNA"/>
</dbReference>
<sequence>MSWPGLRGERLDRPTYQFLETISEGNTAETYKCWHEIFQREVVQKTVSLFGLNDALALSEPGLLNKIKHDNLVEVWEAQWTPEVSRTLKCVTFTMPFYGEGSLHSVLESGGDLSLHRAMSIAAQLLKALHYLHAEQKILHRDIKPGNIFLSSGFDVAYLGDLGNAAYMDVNGYADANGGTRLYRPPELANERYSSAGDIYSAGFTFLELFGGLLDYSKLNNRDIEKRLNNGQRAVADRYFRLGPAAPTRLERLLLSMTARRPARRPSSAAAVLRKLGAITYVDWQPVSVEDRREGYWPPSAPRIALAVEERTIKSGPDAGRCEVTVQHRDLSTASWRRVSRLGGRIDIADLRARRTIYDATTAFCAKRWPVR</sequence>
<gene>
    <name evidence="6" type="ORF">I540_5812</name>
</gene>
<dbReference type="Gene3D" id="1.10.510.10">
    <property type="entry name" value="Transferase(Phosphotransferase) domain 1"/>
    <property type="match status" value="1"/>
</dbReference>
<evidence type="ECO:0000259" key="5">
    <source>
        <dbReference type="PROSITE" id="PS50011"/>
    </source>
</evidence>
<organism evidence="6 7">
    <name type="scientific">Mycobacteroides abscessus subsp. bolletii 1513</name>
    <dbReference type="NCBI Taxonomy" id="1299321"/>
    <lineage>
        <taxon>Bacteria</taxon>
        <taxon>Bacillati</taxon>
        <taxon>Actinomycetota</taxon>
        <taxon>Actinomycetes</taxon>
        <taxon>Mycobacteriales</taxon>
        <taxon>Mycobacteriaceae</taxon>
        <taxon>Mycobacteroides</taxon>
        <taxon>Mycobacteroides abscessus</taxon>
    </lineage>
</organism>
<dbReference type="GO" id="GO:0016020">
    <property type="term" value="C:membrane"/>
    <property type="evidence" value="ECO:0007669"/>
    <property type="project" value="TreeGrafter"/>
</dbReference>
<dbReference type="SUPFAM" id="SSF56112">
    <property type="entry name" value="Protein kinase-like (PK-like)"/>
    <property type="match status" value="1"/>
</dbReference>
<evidence type="ECO:0000313" key="6">
    <source>
        <dbReference type="EMBL" id="EUA68121.1"/>
    </source>
</evidence>
<dbReference type="InterPro" id="IPR000719">
    <property type="entry name" value="Prot_kinase_dom"/>
</dbReference>
<name>X8DJ99_9MYCO</name>
<dbReference type="Proteomes" id="UP000023351">
    <property type="component" value="Unassembled WGS sequence"/>
</dbReference>
<evidence type="ECO:0000313" key="7">
    <source>
        <dbReference type="Proteomes" id="UP000023351"/>
    </source>
</evidence>
<dbReference type="GO" id="GO:0004674">
    <property type="term" value="F:protein serine/threonine kinase activity"/>
    <property type="evidence" value="ECO:0007669"/>
    <property type="project" value="InterPro"/>
</dbReference>
<dbReference type="GO" id="GO:0005829">
    <property type="term" value="C:cytosol"/>
    <property type="evidence" value="ECO:0007669"/>
    <property type="project" value="TreeGrafter"/>
</dbReference>